<evidence type="ECO:0000256" key="1">
    <source>
        <dbReference type="ARBA" id="ARBA00004604"/>
    </source>
</evidence>
<protein>
    <submittedName>
        <fullName evidence="7">Brix-domain-containing protein</fullName>
    </submittedName>
</protein>
<dbReference type="PANTHER" id="PTHR13634:SF0">
    <property type="entry name" value="RIBOSOME BIOGENESIS PROTEIN BRX1 HOMOLOG"/>
    <property type="match status" value="1"/>
</dbReference>
<dbReference type="Proteomes" id="UP000326565">
    <property type="component" value="Unassembled WGS sequence"/>
</dbReference>
<dbReference type="SMART" id="SM00879">
    <property type="entry name" value="Brix"/>
    <property type="match status" value="1"/>
</dbReference>
<evidence type="ECO:0000256" key="4">
    <source>
        <dbReference type="ARBA" id="ARBA00023242"/>
    </source>
</evidence>
<dbReference type="InterPro" id="IPR007109">
    <property type="entry name" value="Brix"/>
</dbReference>
<dbReference type="InterPro" id="IPR036047">
    <property type="entry name" value="F-box-like_dom_sf"/>
</dbReference>
<proteinExistence type="inferred from homology"/>
<dbReference type="AlphaFoldDB" id="A0A5N5WH87"/>
<gene>
    <name evidence="7" type="ORF">BDV29DRAFT_196361</name>
</gene>
<evidence type="ECO:0000256" key="3">
    <source>
        <dbReference type="ARBA" id="ARBA00022517"/>
    </source>
</evidence>
<evidence type="ECO:0000313" key="7">
    <source>
        <dbReference type="EMBL" id="KAB8067539.1"/>
    </source>
</evidence>
<dbReference type="GO" id="GO:0006364">
    <property type="term" value="P:rRNA processing"/>
    <property type="evidence" value="ECO:0007669"/>
    <property type="project" value="InterPro"/>
</dbReference>
<feature type="compositionally biased region" description="Acidic residues" evidence="5">
    <location>
        <begin position="21"/>
        <end position="50"/>
    </location>
</feature>
<dbReference type="CDD" id="cd09917">
    <property type="entry name" value="F-box_SF"/>
    <property type="match status" value="1"/>
</dbReference>
<evidence type="ECO:0000259" key="6">
    <source>
        <dbReference type="PROSITE" id="PS50833"/>
    </source>
</evidence>
<dbReference type="Pfam" id="PF04427">
    <property type="entry name" value="Brix"/>
    <property type="match status" value="1"/>
</dbReference>
<comment type="subcellular location">
    <subcellularLocation>
        <location evidence="1">Nucleus</location>
        <location evidence="1">Nucleolus</location>
    </subcellularLocation>
</comment>
<reference evidence="7 8" key="1">
    <citation type="submission" date="2019-04" db="EMBL/GenBank/DDBJ databases">
        <title>Friends and foes A comparative genomics study of 23 Aspergillus species from section Flavi.</title>
        <authorList>
            <consortium name="DOE Joint Genome Institute"/>
            <person name="Kjaerbolling I."/>
            <person name="Vesth T."/>
            <person name="Frisvad J.C."/>
            <person name="Nybo J.L."/>
            <person name="Theobald S."/>
            <person name="Kildgaard S."/>
            <person name="Isbrandt T."/>
            <person name="Kuo A."/>
            <person name="Sato A."/>
            <person name="Lyhne E.K."/>
            <person name="Kogle M.E."/>
            <person name="Wiebenga A."/>
            <person name="Kun R.S."/>
            <person name="Lubbers R.J."/>
            <person name="Makela M.R."/>
            <person name="Barry K."/>
            <person name="Chovatia M."/>
            <person name="Clum A."/>
            <person name="Daum C."/>
            <person name="Haridas S."/>
            <person name="He G."/>
            <person name="LaButti K."/>
            <person name="Lipzen A."/>
            <person name="Mondo S."/>
            <person name="Riley R."/>
            <person name="Salamov A."/>
            <person name="Simmons B.A."/>
            <person name="Magnuson J.K."/>
            <person name="Henrissat B."/>
            <person name="Mortensen U.H."/>
            <person name="Larsen T.O."/>
            <person name="Devries R.P."/>
            <person name="Grigoriev I.V."/>
            <person name="Machida M."/>
            <person name="Baker S.E."/>
            <person name="Andersen M.R."/>
        </authorList>
    </citation>
    <scope>NUCLEOTIDE SEQUENCE [LARGE SCALE GENOMIC DNA]</scope>
    <source>
        <strain evidence="7 8">CBS 151.66</strain>
    </source>
</reference>
<dbReference type="GO" id="GO:0005730">
    <property type="term" value="C:nucleolus"/>
    <property type="evidence" value="ECO:0007669"/>
    <property type="project" value="UniProtKB-SubCell"/>
</dbReference>
<accession>A0A5N5WH87</accession>
<feature type="region of interest" description="Disordered" evidence="5">
    <location>
        <begin position="1"/>
        <end position="53"/>
    </location>
</feature>
<sequence>MAAVYKSVSKKQAKQIAREQESDESDVEMAEFLADADDTSDSEEDEEDDMETAKKQLAAGFMPKTRVLMLTSRGVTHRHRHLLADLTGLLPHTHKESKLDTKKKTAGYNLLLNSLADLHSCNVIFFLEARKRGQDLYLWLARPPNGPTLKFHLTNLHTMGELNSGFNGNCLKGGRGLVVFDRSFDEQGPVMSQPGNEYRGLIREMLRGVFSVPKRGVKGMKPFIDRIIGVFGVDGKIWIRVYEIRESEGGAKKDGEEAVKPVPKGKDGLPEVSLVEIGPRFVLTPIVILEGSFGGPVIYENKEYVSPNQVRSDIRVNKAARHAKRRDGETDRLAKRTTLGLGEDVRGILLWSKRRLHPLGTRLISLSTIMASSSPYSPWPPLAVDTCTTMYSKISRSQTCFVLDSPKGGLKHIATMSFDLLATELLLHVFRSCETISDVLNLALTCRRLHNVFRRSNKLQIFADITEREFGPIDEIVQLVTQNASQPAHLIRTAPMTDSLLKQIIQVGRVAQKWEAIYPVKKWKVDYENRRSLTDDERYRLRRATYRLWLYHRAFHMRTHDRLSRNLRHVVTERAQLLHNWSTAELADIEDVRLVICDIVQNHICPSNGTIQRKFRKRYPLSNHQLAFNIHLNYPTPTSLGSSGLFDRSPNSIDQYYHTAHPSNFIESPAKYRSRFRNDFYHDPGAEGWGDEIPHYYVVQDMMKLDPGQVLWLREHALLKEQVESFVQSLGEWFRDNGETFGDTLEWVMKERGDDIEEFKAAISDREIGIVLG</sequence>
<organism evidence="7 8">
    <name type="scientific">Aspergillus leporis</name>
    <dbReference type="NCBI Taxonomy" id="41062"/>
    <lineage>
        <taxon>Eukaryota</taxon>
        <taxon>Fungi</taxon>
        <taxon>Dikarya</taxon>
        <taxon>Ascomycota</taxon>
        <taxon>Pezizomycotina</taxon>
        <taxon>Eurotiomycetes</taxon>
        <taxon>Eurotiomycetidae</taxon>
        <taxon>Eurotiales</taxon>
        <taxon>Aspergillaceae</taxon>
        <taxon>Aspergillus</taxon>
        <taxon>Aspergillus subgen. Circumdati</taxon>
    </lineage>
</organism>
<keyword evidence="8" id="KW-1185">Reference proteome</keyword>
<dbReference type="PANTHER" id="PTHR13634">
    <property type="entry name" value="RIBOSOME BIOGENESIS PROTEIN BRIX"/>
    <property type="match status" value="1"/>
</dbReference>
<feature type="domain" description="Brix" evidence="6">
    <location>
        <begin position="65"/>
        <end position="294"/>
    </location>
</feature>
<keyword evidence="4" id="KW-0539">Nucleus</keyword>
<dbReference type="OrthoDB" id="1638493at2759"/>
<comment type="similarity">
    <text evidence="2">Belongs to the BRX1 family.</text>
</comment>
<evidence type="ECO:0000256" key="5">
    <source>
        <dbReference type="SAM" id="MobiDB-lite"/>
    </source>
</evidence>
<keyword evidence="3" id="KW-0690">Ribosome biogenesis</keyword>
<evidence type="ECO:0000313" key="8">
    <source>
        <dbReference type="Proteomes" id="UP000326565"/>
    </source>
</evidence>
<dbReference type="PROSITE" id="PS50833">
    <property type="entry name" value="BRIX"/>
    <property type="match status" value="1"/>
</dbReference>
<dbReference type="InterPro" id="IPR026532">
    <property type="entry name" value="BRX1"/>
</dbReference>
<dbReference type="GO" id="GO:0019843">
    <property type="term" value="F:rRNA binding"/>
    <property type="evidence" value="ECO:0007669"/>
    <property type="project" value="InterPro"/>
</dbReference>
<name>A0A5N5WH87_9EURO</name>
<dbReference type="GO" id="GO:0000027">
    <property type="term" value="P:ribosomal large subunit assembly"/>
    <property type="evidence" value="ECO:0007669"/>
    <property type="project" value="TreeGrafter"/>
</dbReference>
<dbReference type="SUPFAM" id="SSF81383">
    <property type="entry name" value="F-box domain"/>
    <property type="match status" value="1"/>
</dbReference>
<dbReference type="EMBL" id="ML732473">
    <property type="protein sequence ID" value="KAB8067539.1"/>
    <property type="molecule type" value="Genomic_DNA"/>
</dbReference>
<evidence type="ECO:0000256" key="2">
    <source>
        <dbReference type="ARBA" id="ARBA00006369"/>
    </source>
</evidence>